<keyword evidence="2" id="KW-1185">Reference proteome</keyword>
<dbReference type="AlphaFoldDB" id="A0A9N8ZDB2"/>
<dbReference type="OrthoDB" id="671439at2759"/>
<name>A0A9N8ZDB2_9GLOM</name>
<protein>
    <submittedName>
        <fullName evidence="1">6425_t:CDS:1</fullName>
    </submittedName>
</protein>
<dbReference type="InterPro" id="IPR023213">
    <property type="entry name" value="CAT-like_dom_sf"/>
</dbReference>
<comment type="caution">
    <text evidence="1">The sequence shown here is derived from an EMBL/GenBank/DDBJ whole genome shotgun (WGS) entry which is preliminary data.</text>
</comment>
<evidence type="ECO:0000313" key="2">
    <source>
        <dbReference type="Proteomes" id="UP000789831"/>
    </source>
</evidence>
<reference evidence="1" key="1">
    <citation type="submission" date="2021-06" db="EMBL/GenBank/DDBJ databases">
        <authorList>
            <person name="Kallberg Y."/>
            <person name="Tangrot J."/>
            <person name="Rosling A."/>
        </authorList>
    </citation>
    <scope>NUCLEOTIDE SEQUENCE</scope>
    <source>
        <strain evidence="1">MT106</strain>
    </source>
</reference>
<dbReference type="Proteomes" id="UP000789831">
    <property type="component" value="Unassembled WGS sequence"/>
</dbReference>
<dbReference type="EMBL" id="CAJVPL010000391">
    <property type="protein sequence ID" value="CAG8491271.1"/>
    <property type="molecule type" value="Genomic_DNA"/>
</dbReference>
<proteinExistence type="predicted"/>
<accession>A0A9N8ZDB2</accession>
<sequence>MDGQGLLHLWKIGERLLPLVPRNDEKKYITMKNYYFNRISLDRLKNVFSSSYMYNNYDENMKANWISTNDALVAHIWRLIMRARGDKNPLNSMFFANAQFHTQENFDIREKIRRTINVFTMLETTLYRSPITEI</sequence>
<gene>
    <name evidence="1" type="ORF">AGERDE_LOCUS3764</name>
</gene>
<dbReference type="Gene3D" id="3.30.559.10">
    <property type="entry name" value="Chloramphenicol acetyltransferase-like domain"/>
    <property type="match status" value="1"/>
</dbReference>
<evidence type="ECO:0000313" key="1">
    <source>
        <dbReference type="EMBL" id="CAG8491271.1"/>
    </source>
</evidence>
<organism evidence="1 2">
    <name type="scientific">Ambispora gerdemannii</name>
    <dbReference type="NCBI Taxonomy" id="144530"/>
    <lineage>
        <taxon>Eukaryota</taxon>
        <taxon>Fungi</taxon>
        <taxon>Fungi incertae sedis</taxon>
        <taxon>Mucoromycota</taxon>
        <taxon>Glomeromycotina</taxon>
        <taxon>Glomeromycetes</taxon>
        <taxon>Archaeosporales</taxon>
        <taxon>Ambisporaceae</taxon>
        <taxon>Ambispora</taxon>
    </lineage>
</organism>